<dbReference type="Proteomes" id="UP001042704">
    <property type="component" value="Chromosome"/>
</dbReference>
<dbReference type="AlphaFoldDB" id="A0A8A3S773"/>
<accession>A0A8A3S773</accession>
<dbReference type="GeneID" id="76424786"/>
<gene>
    <name evidence="1" type="ORF">RJ40_10445</name>
</gene>
<reference evidence="1" key="1">
    <citation type="journal article" date="2001" name="Int. J. Syst. Evol. Microbiol.">
        <title>Methanofollis aquaemaris sp. nov., a methanogen isolated from an aquaculture fish pond.</title>
        <authorList>
            <person name="Lai M.C."/>
            <person name="Chen S.C."/>
        </authorList>
    </citation>
    <scope>NUCLEOTIDE SEQUENCE</scope>
    <source>
        <strain evidence="1">N2F9704</strain>
    </source>
</reference>
<protein>
    <submittedName>
        <fullName evidence="1">Uncharacterized protein</fullName>
    </submittedName>
</protein>
<dbReference type="KEGG" id="maqe:RJ40_10445"/>
<evidence type="ECO:0000313" key="2">
    <source>
        <dbReference type="Proteomes" id="UP001042704"/>
    </source>
</evidence>
<dbReference type="EMBL" id="CP036172">
    <property type="protein sequence ID" value="QSZ67882.1"/>
    <property type="molecule type" value="Genomic_DNA"/>
</dbReference>
<name>A0A8A3S773_9EURY</name>
<proteinExistence type="predicted"/>
<reference evidence="1" key="2">
    <citation type="submission" date="2019-02" db="EMBL/GenBank/DDBJ databases">
        <authorList>
            <person name="Chen S.-C."/>
            <person name="Chien H.-H."/>
            <person name="Lai M.-C."/>
        </authorList>
    </citation>
    <scope>NUCLEOTIDE SEQUENCE</scope>
    <source>
        <strain evidence="1">N2F9704</strain>
    </source>
</reference>
<keyword evidence="2" id="KW-1185">Reference proteome</keyword>
<evidence type="ECO:0000313" key="1">
    <source>
        <dbReference type="EMBL" id="QSZ67882.1"/>
    </source>
</evidence>
<sequence length="149" mass="16853">MKNKTPAFVFGCQYNDLSIIQKLGRQGTPVYACHLSNLCVDHQDLESGAFIFPESGDVFPFLKFIVIENTIQQEDSRYFYSMMEMSCDASPRTDKKPGLRVAGENCQVQLSGRNSLSIIPRIDKWETRVAFRNAGSKNFSLPFQEVTAK</sequence>
<organism evidence="1 2">
    <name type="scientific">Methanofollis aquaemaris</name>
    <dbReference type="NCBI Taxonomy" id="126734"/>
    <lineage>
        <taxon>Archaea</taxon>
        <taxon>Methanobacteriati</taxon>
        <taxon>Methanobacteriota</taxon>
        <taxon>Stenosarchaea group</taxon>
        <taxon>Methanomicrobia</taxon>
        <taxon>Methanomicrobiales</taxon>
        <taxon>Methanomicrobiaceae</taxon>
        <taxon>Methanofollis</taxon>
    </lineage>
</organism>
<dbReference type="RefSeq" id="WP_265580799.1">
    <property type="nucleotide sequence ID" value="NZ_CP036172.1"/>
</dbReference>